<comment type="pathway">
    <text evidence="1">Mycotoxin biosynthesis.</text>
</comment>
<evidence type="ECO:0000256" key="1">
    <source>
        <dbReference type="ARBA" id="ARBA00004685"/>
    </source>
</evidence>
<sequence length="264" mass="30207">MQPNTARMEKQSQNEVDYDDFKQEDETTSFLNTDHIKETTRRKGMTYMLLANLFIFTLSLLTLVCAVYSQRSQSVYSAARLMDEFGVYSPAGHIVEYKEVEFKLPSPVNSSKFVGVSQEVNNAWLDIAYVPDQMVSVEDFSKLKKPMDSLKVSDPKTGETGYRVGLEVFHQLQCLNLLRMATYPEHYTKLQSDESSKPEEVRAYLDHCVEILRTKLMCAADVSVFTYQASSDKRQPLPDYESNHVCRDFGKIKQWASDNAMPAL</sequence>
<gene>
    <name evidence="4" type="ORF">GRF29_185g744910</name>
</gene>
<evidence type="ECO:0000313" key="4">
    <source>
        <dbReference type="EMBL" id="KAK3201379.1"/>
    </source>
</evidence>
<dbReference type="InterPro" id="IPR021765">
    <property type="entry name" value="UstYa-like"/>
</dbReference>
<protein>
    <submittedName>
        <fullName evidence="4">Uncharacterized protein</fullName>
    </submittedName>
</protein>
<accession>A0AAN6RBX6</accession>
<feature type="transmembrane region" description="Helical" evidence="3">
    <location>
        <begin position="47"/>
        <end position="69"/>
    </location>
</feature>
<dbReference type="PANTHER" id="PTHR33365:SF4">
    <property type="entry name" value="CYCLOCHLOROTINE BIOSYNTHESIS PROTEIN O"/>
    <property type="match status" value="1"/>
</dbReference>
<evidence type="ECO:0000313" key="5">
    <source>
        <dbReference type="Proteomes" id="UP001280581"/>
    </source>
</evidence>
<evidence type="ECO:0000256" key="2">
    <source>
        <dbReference type="ARBA" id="ARBA00035112"/>
    </source>
</evidence>
<keyword evidence="3" id="KW-0812">Transmembrane</keyword>
<keyword evidence="5" id="KW-1185">Reference proteome</keyword>
<comment type="caution">
    <text evidence="4">The sequence shown here is derived from an EMBL/GenBank/DDBJ whole genome shotgun (WGS) entry which is preliminary data.</text>
</comment>
<dbReference type="GO" id="GO:0043386">
    <property type="term" value="P:mycotoxin biosynthetic process"/>
    <property type="evidence" value="ECO:0007669"/>
    <property type="project" value="InterPro"/>
</dbReference>
<name>A0AAN6RBX6_9PLEO</name>
<organism evidence="4 5">
    <name type="scientific">Pseudopithomyces chartarum</name>
    <dbReference type="NCBI Taxonomy" id="1892770"/>
    <lineage>
        <taxon>Eukaryota</taxon>
        <taxon>Fungi</taxon>
        <taxon>Dikarya</taxon>
        <taxon>Ascomycota</taxon>
        <taxon>Pezizomycotina</taxon>
        <taxon>Dothideomycetes</taxon>
        <taxon>Pleosporomycetidae</taxon>
        <taxon>Pleosporales</taxon>
        <taxon>Massarineae</taxon>
        <taxon>Didymosphaeriaceae</taxon>
        <taxon>Pseudopithomyces</taxon>
    </lineage>
</organism>
<comment type="similarity">
    <text evidence="2">Belongs to the ustYa family.</text>
</comment>
<dbReference type="AlphaFoldDB" id="A0AAN6RBX6"/>
<dbReference type="PANTHER" id="PTHR33365">
    <property type="entry name" value="YALI0B05434P"/>
    <property type="match status" value="1"/>
</dbReference>
<dbReference type="Pfam" id="PF11807">
    <property type="entry name" value="UstYa"/>
    <property type="match status" value="1"/>
</dbReference>
<reference evidence="4 5" key="1">
    <citation type="submission" date="2021-02" db="EMBL/GenBank/DDBJ databases">
        <title>Genome assembly of Pseudopithomyces chartarum.</title>
        <authorList>
            <person name="Jauregui R."/>
            <person name="Singh J."/>
            <person name="Voisey C."/>
        </authorList>
    </citation>
    <scope>NUCLEOTIDE SEQUENCE [LARGE SCALE GENOMIC DNA]</scope>
    <source>
        <strain evidence="4 5">AGR01</strain>
    </source>
</reference>
<evidence type="ECO:0000256" key="3">
    <source>
        <dbReference type="SAM" id="Phobius"/>
    </source>
</evidence>
<keyword evidence="3" id="KW-0472">Membrane</keyword>
<keyword evidence="3" id="KW-1133">Transmembrane helix</keyword>
<dbReference type="Proteomes" id="UP001280581">
    <property type="component" value="Unassembled WGS sequence"/>
</dbReference>
<dbReference type="EMBL" id="WVTA01000016">
    <property type="protein sequence ID" value="KAK3201379.1"/>
    <property type="molecule type" value="Genomic_DNA"/>
</dbReference>
<proteinExistence type="inferred from homology"/>